<dbReference type="InterPro" id="IPR002300">
    <property type="entry name" value="aa-tRNA-synth_Ia"/>
</dbReference>
<organism evidence="7 8">
    <name type="scientific">Vanilla planifolia</name>
    <name type="common">Vanilla</name>
    <dbReference type="NCBI Taxonomy" id="51239"/>
    <lineage>
        <taxon>Eukaryota</taxon>
        <taxon>Viridiplantae</taxon>
        <taxon>Streptophyta</taxon>
        <taxon>Embryophyta</taxon>
        <taxon>Tracheophyta</taxon>
        <taxon>Spermatophyta</taxon>
        <taxon>Magnoliopsida</taxon>
        <taxon>Liliopsida</taxon>
        <taxon>Asparagales</taxon>
        <taxon>Orchidaceae</taxon>
        <taxon>Vanilloideae</taxon>
        <taxon>Vanilleae</taxon>
        <taxon>Vanilla</taxon>
    </lineage>
</organism>
<dbReference type="GO" id="GO:0005524">
    <property type="term" value="F:ATP binding"/>
    <property type="evidence" value="ECO:0007669"/>
    <property type="project" value="UniProtKB-KW"/>
</dbReference>
<dbReference type="AlphaFoldDB" id="A0A835QIG8"/>
<dbReference type="Pfam" id="PF00133">
    <property type="entry name" value="tRNA-synt_1"/>
    <property type="match status" value="1"/>
</dbReference>
<dbReference type="Gene3D" id="3.40.50.620">
    <property type="entry name" value="HUPs"/>
    <property type="match status" value="1"/>
</dbReference>
<comment type="caution">
    <text evidence="7">The sequence shown here is derived from an EMBL/GenBank/DDBJ whole genome shotgun (WGS) entry which is preliminary data.</text>
</comment>
<name>A0A835QIG8_VANPL</name>
<evidence type="ECO:0000256" key="3">
    <source>
        <dbReference type="ARBA" id="ARBA00022840"/>
    </source>
</evidence>
<dbReference type="OrthoDB" id="10264412at2759"/>
<evidence type="ECO:0000256" key="2">
    <source>
        <dbReference type="ARBA" id="ARBA00022741"/>
    </source>
</evidence>
<protein>
    <recommendedName>
        <fullName evidence="6">Aminoacyl-tRNA synthetase class Ia domain-containing protein</fullName>
    </recommendedName>
</protein>
<dbReference type="GO" id="GO:0009791">
    <property type="term" value="P:post-embryonic development"/>
    <property type="evidence" value="ECO:0007669"/>
    <property type="project" value="UniProtKB-ARBA"/>
</dbReference>
<dbReference type="GO" id="GO:0004822">
    <property type="term" value="F:isoleucine-tRNA ligase activity"/>
    <property type="evidence" value="ECO:0007669"/>
    <property type="project" value="TreeGrafter"/>
</dbReference>
<keyword evidence="1" id="KW-0436">Ligase</keyword>
<dbReference type="GO" id="GO:0006428">
    <property type="term" value="P:isoleucyl-tRNA aminoacylation"/>
    <property type="evidence" value="ECO:0007669"/>
    <property type="project" value="TreeGrafter"/>
</dbReference>
<sequence length="172" mass="19484">MVATVHAFLYSLSPRPPWASYRRRHLSLGKTSSLSLLLHSCPYCTELREIFSMESKRSAVPVMATRKSSKGSKQETGKYKHTIDLPKTTFGLRANSVVREPEIQKLWDDNQCFKRAVDSNTGGTFVLHDGPPYANGKLHMGHALNKILKDIINRYKKPLQGMQLMKSDPRLV</sequence>
<keyword evidence="3" id="KW-0067">ATP-binding</keyword>
<proteinExistence type="predicted"/>
<evidence type="ECO:0000256" key="4">
    <source>
        <dbReference type="ARBA" id="ARBA00022917"/>
    </source>
</evidence>
<keyword evidence="4" id="KW-0648">Protein biosynthesis</keyword>
<dbReference type="InterPro" id="IPR050081">
    <property type="entry name" value="Ile-tRNA_ligase"/>
</dbReference>
<dbReference type="InterPro" id="IPR014729">
    <property type="entry name" value="Rossmann-like_a/b/a_fold"/>
</dbReference>
<dbReference type="SUPFAM" id="SSF52374">
    <property type="entry name" value="Nucleotidylyl transferase"/>
    <property type="match status" value="1"/>
</dbReference>
<dbReference type="InterPro" id="IPR001412">
    <property type="entry name" value="aa-tRNA-synth_I_CS"/>
</dbReference>
<evidence type="ECO:0000313" key="7">
    <source>
        <dbReference type="EMBL" id="KAG0471120.1"/>
    </source>
</evidence>
<keyword evidence="5" id="KW-0030">Aminoacyl-tRNA synthetase</keyword>
<dbReference type="GO" id="GO:0048608">
    <property type="term" value="P:reproductive structure development"/>
    <property type="evidence" value="ECO:0007669"/>
    <property type="project" value="UniProtKB-ARBA"/>
</dbReference>
<reference evidence="7 8" key="1">
    <citation type="journal article" date="2020" name="Nat. Food">
        <title>A phased Vanilla planifolia genome enables genetic improvement of flavour and production.</title>
        <authorList>
            <person name="Hasing T."/>
            <person name="Tang H."/>
            <person name="Brym M."/>
            <person name="Khazi F."/>
            <person name="Huang T."/>
            <person name="Chambers A.H."/>
        </authorList>
    </citation>
    <scope>NUCLEOTIDE SEQUENCE [LARGE SCALE GENOMIC DNA]</scope>
    <source>
        <tissue evidence="7">Leaf</tissue>
    </source>
</reference>
<dbReference type="Proteomes" id="UP000639772">
    <property type="component" value="Unassembled WGS sequence"/>
</dbReference>
<dbReference type="PANTHER" id="PTHR42765:SF1">
    <property type="entry name" value="ISOLEUCINE--TRNA LIGASE, MITOCHONDRIAL"/>
    <property type="match status" value="1"/>
</dbReference>
<accession>A0A835QIG8</accession>
<evidence type="ECO:0000256" key="5">
    <source>
        <dbReference type="ARBA" id="ARBA00023146"/>
    </source>
</evidence>
<dbReference type="GO" id="GO:0005739">
    <property type="term" value="C:mitochondrion"/>
    <property type="evidence" value="ECO:0007669"/>
    <property type="project" value="TreeGrafter"/>
</dbReference>
<evidence type="ECO:0000313" key="8">
    <source>
        <dbReference type="Proteomes" id="UP000639772"/>
    </source>
</evidence>
<evidence type="ECO:0000259" key="6">
    <source>
        <dbReference type="Pfam" id="PF00133"/>
    </source>
</evidence>
<dbReference type="PANTHER" id="PTHR42765">
    <property type="entry name" value="SOLEUCYL-TRNA SYNTHETASE"/>
    <property type="match status" value="1"/>
</dbReference>
<dbReference type="EMBL" id="JADCNM010000008">
    <property type="protein sequence ID" value="KAG0471120.1"/>
    <property type="molecule type" value="Genomic_DNA"/>
</dbReference>
<dbReference type="PROSITE" id="PS00178">
    <property type="entry name" value="AA_TRNA_LIGASE_I"/>
    <property type="match status" value="1"/>
</dbReference>
<evidence type="ECO:0000256" key="1">
    <source>
        <dbReference type="ARBA" id="ARBA00022598"/>
    </source>
</evidence>
<feature type="domain" description="Aminoacyl-tRNA synthetase class Ia" evidence="6">
    <location>
        <begin position="103"/>
        <end position="161"/>
    </location>
</feature>
<keyword evidence="2" id="KW-0547">Nucleotide-binding</keyword>
<gene>
    <name evidence="7" type="ORF">HPP92_015666</name>
</gene>
<dbReference type="GO" id="GO:0032543">
    <property type="term" value="P:mitochondrial translation"/>
    <property type="evidence" value="ECO:0007669"/>
    <property type="project" value="TreeGrafter"/>
</dbReference>